<evidence type="ECO:0000313" key="1">
    <source>
        <dbReference type="EMBL" id="PMQ21890.1"/>
    </source>
</evidence>
<reference evidence="1 2" key="1">
    <citation type="journal article" date="2017" name="Elife">
        <title>Extensive horizontal gene transfer in cheese-associated bacteria.</title>
        <authorList>
            <person name="Bonham K.S."/>
            <person name="Wolfe B.E."/>
            <person name="Dutton R.J."/>
        </authorList>
    </citation>
    <scope>NUCLEOTIDE SEQUENCE [LARGE SCALE GENOMIC DNA]</scope>
    <source>
        <strain evidence="1 2">JB182</strain>
    </source>
</reference>
<dbReference type="AlphaFoldDB" id="A0A2N7S6W8"/>
<organism evidence="1 2">
    <name type="scientific">Glutamicibacter arilaitensis</name>
    <dbReference type="NCBI Taxonomy" id="256701"/>
    <lineage>
        <taxon>Bacteria</taxon>
        <taxon>Bacillati</taxon>
        <taxon>Actinomycetota</taxon>
        <taxon>Actinomycetes</taxon>
        <taxon>Micrococcales</taxon>
        <taxon>Micrococcaceae</taxon>
        <taxon>Glutamicibacter</taxon>
    </lineage>
</organism>
<sequence length="133" mass="15134">MPDASWQLDTTEYLQERGRDWMIIQLIGDRSRAAATFVGAKTENGADAKRPFVPASWPMGLQQPLLRDGGDKLEPTHRDMTSELISYANSLRVNIITRRTVRAHHVRKNEQFHSTFFLCPLCQAVSESTTTHH</sequence>
<name>A0A2N7S6W8_9MICC</name>
<proteinExistence type="predicted"/>
<gene>
    <name evidence="1" type="ORF">CIK84_10360</name>
</gene>
<evidence type="ECO:0000313" key="2">
    <source>
        <dbReference type="Proteomes" id="UP000235739"/>
    </source>
</evidence>
<dbReference type="EMBL" id="PNQX01000001">
    <property type="protein sequence ID" value="PMQ21890.1"/>
    <property type="molecule type" value="Genomic_DNA"/>
</dbReference>
<protein>
    <submittedName>
        <fullName evidence="1">Uncharacterized protein</fullName>
    </submittedName>
</protein>
<dbReference type="Proteomes" id="UP000235739">
    <property type="component" value="Unassembled WGS sequence"/>
</dbReference>
<accession>A0A2N7S6W8</accession>
<comment type="caution">
    <text evidence="1">The sequence shown here is derived from an EMBL/GenBank/DDBJ whole genome shotgun (WGS) entry which is preliminary data.</text>
</comment>